<gene>
    <name evidence="3" type="ORF">PG991_012181</name>
</gene>
<proteinExistence type="predicted"/>
<dbReference type="Proteomes" id="UP001396898">
    <property type="component" value="Unassembled WGS sequence"/>
</dbReference>
<feature type="domain" description="Ecp2 effector protein-like" evidence="2">
    <location>
        <begin position="77"/>
        <end position="156"/>
    </location>
</feature>
<keyword evidence="4" id="KW-1185">Reference proteome</keyword>
<evidence type="ECO:0000259" key="2">
    <source>
        <dbReference type="Pfam" id="PF14856"/>
    </source>
</evidence>
<feature type="chain" id="PRO_5047483190" description="Ecp2 effector protein-like domain-containing protein" evidence="1">
    <location>
        <begin position="20"/>
        <end position="190"/>
    </location>
</feature>
<feature type="signal peptide" evidence="1">
    <location>
        <begin position="1"/>
        <end position="19"/>
    </location>
</feature>
<evidence type="ECO:0000256" key="1">
    <source>
        <dbReference type="SAM" id="SignalP"/>
    </source>
</evidence>
<comment type="caution">
    <text evidence="3">The sequence shown here is derived from an EMBL/GenBank/DDBJ whole genome shotgun (WGS) entry which is preliminary data.</text>
</comment>
<protein>
    <recommendedName>
        <fullName evidence="2">Ecp2 effector protein-like domain-containing protein</fullName>
    </recommendedName>
</protein>
<dbReference type="InterPro" id="IPR029226">
    <property type="entry name" value="Ecp2-like"/>
</dbReference>
<name>A0ABR1R918_9PEZI</name>
<accession>A0ABR1R918</accession>
<dbReference type="EMBL" id="JAQQWI010000017">
    <property type="protein sequence ID" value="KAK8005884.1"/>
    <property type="molecule type" value="Genomic_DNA"/>
</dbReference>
<evidence type="ECO:0000313" key="4">
    <source>
        <dbReference type="Proteomes" id="UP001396898"/>
    </source>
</evidence>
<dbReference type="Pfam" id="PF14856">
    <property type="entry name" value="Hce2"/>
    <property type="match status" value="1"/>
</dbReference>
<organism evidence="3 4">
    <name type="scientific">Apiospora marii</name>
    <dbReference type="NCBI Taxonomy" id="335849"/>
    <lineage>
        <taxon>Eukaryota</taxon>
        <taxon>Fungi</taxon>
        <taxon>Dikarya</taxon>
        <taxon>Ascomycota</taxon>
        <taxon>Pezizomycotina</taxon>
        <taxon>Sordariomycetes</taxon>
        <taxon>Xylariomycetidae</taxon>
        <taxon>Amphisphaeriales</taxon>
        <taxon>Apiosporaceae</taxon>
        <taxon>Apiospora</taxon>
    </lineage>
</organism>
<evidence type="ECO:0000313" key="3">
    <source>
        <dbReference type="EMBL" id="KAK8005884.1"/>
    </source>
</evidence>
<keyword evidence="1" id="KW-0732">Signal</keyword>
<reference evidence="3 4" key="1">
    <citation type="submission" date="2023-01" db="EMBL/GenBank/DDBJ databases">
        <title>Analysis of 21 Apiospora genomes using comparative genomics revels a genus with tremendous synthesis potential of carbohydrate active enzymes and secondary metabolites.</title>
        <authorList>
            <person name="Sorensen T."/>
        </authorList>
    </citation>
    <scope>NUCLEOTIDE SEQUENCE [LARGE SCALE GENOMIC DNA]</scope>
    <source>
        <strain evidence="3 4">CBS 20057</strain>
    </source>
</reference>
<sequence length="190" mass="21016">MQYLAFIVSILASAWLAAGVVVYGNFTPTESPVSVVPHVEPALAGTTSWKATDDFQRYCAAPIIDWMSPDDPDITKADCNVLIDYFLTNNGYWTLQAWNSCVNDEECAVLAIHRTCGLCAARPDGGIRNQFFIGNRDAALWVNKARDAYADRNNMNLTYGGDQCKSSPAGFTESCWKVYYPPLHLDGDQQ</sequence>